<gene>
    <name evidence="3" type="primary">LOC130465652</name>
</gene>
<feature type="domain" description="Reverse transcriptase" evidence="1">
    <location>
        <begin position="6"/>
        <end position="377"/>
    </location>
</feature>
<dbReference type="InterPro" id="IPR043502">
    <property type="entry name" value="DNA/RNA_pol_sf"/>
</dbReference>
<name>A0ABM3R4D7_SPIOL</name>
<dbReference type="InterPro" id="IPR044730">
    <property type="entry name" value="RNase_H-like_dom_plant"/>
</dbReference>
<evidence type="ECO:0000313" key="2">
    <source>
        <dbReference type="Proteomes" id="UP000813463"/>
    </source>
</evidence>
<dbReference type="InterPro" id="IPR036397">
    <property type="entry name" value="RNaseH_sf"/>
</dbReference>
<dbReference type="SUPFAM" id="SSF56672">
    <property type="entry name" value="DNA/RNA polymerases"/>
    <property type="match status" value="1"/>
</dbReference>
<sequence length="890" mass="100944">MKSREDWLVDGDKNTPYFHKSVLIRRKKNKNISLNSEVGEAISDPIKLADHIKSYFEKLFTSSFVSSNAIWNPIPIDVLPRGITLSASAIPIECEIWKVVSKMGAFKAPGPDGYHSFFYKKFWETIRGDLVPFIQSIFRKREVIANRLRSSLPKRISPNHNSFLPGRGTETNVIIANEVLHSMRARKGRRGWFILKLDLEKANDKLEWSFIRSSLMLYGLDESSVKIIMSCITSVSSSILVNGIPTDSFSPSRGIRQGDPLTPYIFIICMEVLSHMIHLAVQDLKWTPFKMGRRRVPVSHLLFADDILLVGEVSNDNTQTLLGILEDFCQLSGQSISVEKSRVLFSKNTPTLDCGMFCNALSIKETADLNPYLGFPISGTRPTRSSVNFIMTKIIGKLASWKTNFLSKAGRLCLISSVINTMPSYYFQCLMLPEAVLKEINSTMARFLWGKGKDQRGIHLINWDKISSPKDEGGLGIRQLISGPLNVGEETLSLDQVLNSGEWNFSILSFEIPSCISNLCLAISVPRKSSIIEDFVYSTFSLQGKFDFKKVLGICKKSNPPHPDPLGWIWRIDSIPKIKFFTWLAFHDRLPHRKTLFVRHMISSDVCMCCQNVTEDSIHILRDCPKAREVWEHFGISTNFFTTPLHQWIQSNLTHPPPPPHNQITLPWRTLFPSIIWTLWKRRNSIIFQQTQPTVESCVLEAQALAWELHTSRNTLPSTSHSSVSVPRWSPPPLHFLMLNCDTSFINIGEVCSVAGVFRDHLGEWILGFQQQCRLQSVLMGELFAICTGLKISKERGWPKVILSTDSQQALQRLGDSQVVDANLHLTNQCRDLLRDLPDVEVVFAPRSTNKVADRLAKMGRTDVIDRPNLVYFEHPPGYFMDVILEDKPP</sequence>
<organism evidence="2 3">
    <name type="scientific">Spinacia oleracea</name>
    <name type="common">Spinach</name>
    <dbReference type="NCBI Taxonomy" id="3562"/>
    <lineage>
        <taxon>Eukaryota</taxon>
        <taxon>Viridiplantae</taxon>
        <taxon>Streptophyta</taxon>
        <taxon>Embryophyta</taxon>
        <taxon>Tracheophyta</taxon>
        <taxon>Spermatophyta</taxon>
        <taxon>Magnoliopsida</taxon>
        <taxon>eudicotyledons</taxon>
        <taxon>Gunneridae</taxon>
        <taxon>Pentapetalae</taxon>
        <taxon>Caryophyllales</taxon>
        <taxon>Chenopodiaceae</taxon>
        <taxon>Chenopodioideae</taxon>
        <taxon>Anserineae</taxon>
        <taxon>Spinacia</taxon>
    </lineage>
</organism>
<evidence type="ECO:0000313" key="3">
    <source>
        <dbReference type="RefSeq" id="XP_056690476.1"/>
    </source>
</evidence>
<proteinExistence type="predicted"/>
<dbReference type="InterPro" id="IPR000477">
    <property type="entry name" value="RT_dom"/>
</dbReference>
<dbReference type="Gene3D" id="3.30.420.10">
    <property type="entry name" value="Ribonuclease H-like superfamily/Ribonuclease H"/>
    <property type="match status" value="1"/>
</dbReference>
<evidence type="ECO:0000259" key="1">
    <source>
        <dbReference type="PROSITE" id="PS50878"/>
    </source>
</evidence>
<dbReference type="InterPro" id="IPR026960">
    <property type="entry name" value="RVT-Znf"/>
</dbReference>
<reference evidence="2" key="1">
    <citation type="journal article" date="2021" name="Nat. Commun.">
        <title>Genomic analyses provide insights into spinach domestication and the genetic basis of agronomic traits.</title>
        <authorList>
            <person name="Cai X."/>
            <person name="Sun X."/>
            <person name="Xu C."/>
            <person name="Sun H."/>
            <person name="Wang X."/>
            <person name="Ge C."/>
            <person name="Zhang Z."/>
            <person name="Wang Q."/>
            <person name="Fei Z."/>
            <person name="Jiao C."/>
            <person name="Wang Q."/>
        </authorList>
    </citation>
    <scope>NUCLEOTIDE SEQUENCE [LARGE SCALE GENOMIC DNA]</scope>
    <source>
        <strain evidence="2">cv. Varoflay</strain>
    </source>
</reference>
<protein>
    <recommendedName>
        <fullName evidence="1">Reverse transcriptase domain-containing protein</fullName>
    </recommendedName>
</protein>
<dbReference type="Pfam" id="PF00078">
    <property type="entry name" value="RVT_1"/>
    <property type="match status" value="1"/>
</dbReference>
<keyword evidence="2" id="KW-1185">Reference proteome</keyword>
<dbReference type="Pfam" id="PF13966">
    <property type="entry name" value="zf-RVT"/>
    <property type="match status" value="1"/>
</dbReference>
<accession>A0ABM3R4D7</accession>
<dbReference type="CDD" id="cd06222">
    <property type="entry name" value="RNase_H_like"/>
    <property type="match status" value="1"/>
</dbReference>
<dbReference type="Pfam" id="PF13456">
    <property type="entry name" value="RVT_3"/>
    <property type="match status" value="1"/>
</dbReference>
<dbReference type="GeneID" id="130465652"/>
<dbReference type="SUPFAM" id="SSF53098">
    <property type="entry name" value="Ribonuclease H-like"/>
    <property type="match status" value="1"/>
</dbReference>
<dbReference type="RefSeq" id="XP_056690476.1">
    <property type="nucleotide sequence ID" value="XM_056834498.1"/>
</dbReference>
<dbReference type="CDD" id="cd01650">
    <property type="entry name" value="RT_nLTR_like"/>
    <property type="match status" value="1"/>
</dbReference>
<dbReference type="PANTHER" id="PTHR33116">
    <property type="entry name" value="REVERSE TRANSCRIPTASE ZINC-BINDING DOMAIN-CONTAINING PROTEIN-RELATED-RELATED"/>
    <property type="match status" value="1"/>
</dbReference>
<dbReference type="InterPro" id="IPR002156">
    <property type="entry name" value="RNaseH_domain"/>
</dbReference>
<dbReference type="PROSITE" id="PS50878">
    <property type="entry name" value="RT_POL"/>
    <property type="match status" value="1"/>
</dbReference>
<dbReference type="InterPro" id="IPR012337">
    <property type="entry name" value="RNaseH-like_sf"/>
</dbReference>
<dbReference type="PANTHER" id="PTHR33116:SF70">
    <property type="entry name" value="NON-LTR RETROELEMENT REVERSE TRANSCRIPTASE-LIKE PROTEIN"/>
    <property type="match status" value="1"/>
</dbReference>
<reference evidence="3" key="2">
    <citation type="submission" date="2025-08" db="UniProtKB">
        <authorList>
            <consortium name="RefSeq"/>
        </authorList>
    </citation>
    <scope>IDENTIFICATION</scope>
    <source>
        <tissue evidence="3">Leaf</tissue>
    </source>
</reference>
<dbReference type="Proteomes" id="UP000813463">
    <property type="component" value="Chromosome 1"/>
</dbReference>